<dbReference type="InterPro" id="IPR019448">
    <property type="entry name" value="NT-C2"/>
</dbReference>
<feature type="region of interest" description="Disordered" evidence="2">
    <location>
        <begin position="152"/>
        <end position="183"/>
    </location>
</feature>
<reference evidence="4" key="1">
    <citation type="submission" date="2021-03" db="EMBL/GenBank/DDBJ databases">
        <authorList>
            <person name="Li Z."/>
            <person name="Yang C."/>
        </authorList>
    </citation>
    <scope>NUCLEOTIDE SEQUENCE</scope>
    <source>
        <strain evidence="4">Dzin_1.0</strain>
        <tissue evidence="4">Leaf</tissue>
    </source>
</reference>
<proteinExistence type="predicted"/>
<dbReference type="Proteomes" id="UP001085076">
    <property type="component" value="Miscellaneous, Linkage group lg04"/>
</dbReference>
<evidence type="ECO:0000313" key="4">
    <source>
        <dbReference type="EMBL" id="KAJ0973686.1"/>
    </source>
</evidence>
<keyword evidence="5" id="KW-1185">Reference proteome</keyword>
<protein>
    <recommendedName>
        <fullName evidence="3">C2 NT-type domain-containing protein</fullName>
    </recommendedName>
</protein>
<dbReference type="OrthoDB" id="658575at2759"/>
<feature type="coiled-coil region" evidence="1">
    <location>
        <begin position="235"/>
        <end position="326"/>
    </location>
</feature>
<name>A0A9D5CHY5_9LILI</name>
<dbReference type="Pfam" id="PF10358">
    <property type="entry name" value="NT-C2"/>
    <property type="match status" value="1"/>
</dbReference>
<feature type="domain" description="C2 NT-type" evidence="3">
    <location>
        <begin position="23"/>
        <end position="159"/>
    </location>
</feature>
<evidence type="ECO:0000259" key="3">
    <source>
        <dbReference type="PROSITE" id="PS51840"/>
    </source>
</evidence>
<keyword evidence="1" id="KW-0175">Coiled coil</keyword>
<evidence type="ECO:0000256" key="2">
    <source>
        <dbReference type="SAM" id="MobiDB-lite"/>
    </source>
</evidence>
<sequence length="376" mass="42339">MKKLNIEQREENKEKGGDVQVYRHRSNSFGEKHKFKFSNLQAFKVPRGWDKLLVSIVSVETGKTIAKSSKTVVHGGTCQWTDSISESIWVSQGVTSKELEECLYKIVVSMGSSRSGLLGDVVLNLSDYVHSRDSALLSLPLERVASSSTNLAGTGYPDVPVNRDRSFSASDSHHSSDSDLPAAEETIDELRDEVKMWGRHSQNLNLDLEILKENSLKSKHQANHDVELFAAFSKRDSFKQELEQLKLSLEESMTKQTVNGSAKIEEIIRLKEELGDELKFLRESNANLSLQLKKTQESNIELIAILQELEETVEKQGMEITNLSEQAQANDSVSRSNGRLLLDLEAEWASKLSMKEEIKKLEEKLSVVLQTQVLKY</sequence>
<dbReference type="PANTHER" id="PTHR47270:SF3">
    <property type="entry name" value="HYPOTETICAL PROTEIN"/>
    <property type="match status" value="1"/>
</dbReference>
<dbReference type="EMBL" id="JAGGNH010000004">
    <property type="protein sequence ID" value="KAJ0973686.1"/>
    <property type="molecule type" value="Genomic_DNA"/>
</dbReference>
<dbReference type="PROSITE" id="PS51840">
    <property type="entry name" value="C2_NT"/>
    <property type="match status" value="1"/>
</dbReference>
<organism evidence="4 5">
    <name type="scientific">Dioscorea zingiberensis</name>
    <dbReference type="NCBI Taxonomy" id="325984"/>
    <lineage>
        <taxon>Eukaryota</taxon>
        <taxon>Viridiplantae</taxon>
        <taxon>Streptophyta</taxon>
        <taxon>Embryophyta</taxon>
        <taxon>Tracheophyta</taxon>
        <taxon>Spermatophyta</taxon>
        <taxon>Magnoliopsida</taxon>
        <taxon>Liliopsida</taxon>
        <taxon>Dioscoreales</taxon>
        <taxon>Dioscoreaceae</taxon>
        <taxon>Dioscorea</taxon>
    </lineage>
</organism>
<evidence type="ECO:0000313" key="5">
    <source>
        <dbReference type="Proteomes" id="UP001085076"/>
    </source>
</evidence>
<dbReference type="AlphaFoldDB" id="A0A9D5CHY5"/>
<feature type="compositionally biased region" description="Basic and acidic residues" evidence="2">
    <location>
        <begin position="161"/>
        <end position="177"/>
    </location>
</feature>
<evidence type="ECO:0000256" key="1">
    <source>
        <dbReference type="SAM" id="Coils"/>
    </source>
</evidence>
<comment type="caution">
    <text evidence="4">The sequence shown here is derived from an EMBL/GenBank/DDBJ whole genome shotgun (WGS) entry which is preliminary data.</text>
</comment>
<gene>
    <name evidence="4" type="ORF">J5N97_015651</name>
</gene>
<accession>A0A9D5CHY5</accession>
<dbReference type="PANTHER" id="PTHR47270">
    <property type="entry name" value="PROTEIN MLP1-LIKE"/>
    <property type="match status" value="1"/>
</dbReference>
<reference evidence="4" key="2">
    <citation type="journal article" date="2022" name="Hortic Res">
        <title>The genome of Dioscorea zingiberensis sheds light on the biosynthesis, origin and evolution of the medicinally important diosgenin saponins.</title>
        <authorList>
            <person name="Li Y."/>
            <person name="Tan C."/>
            <person name="Li Z."/>
            <person name="Guo J."/>
            <person name="Li S."/>
            <person name="Chen X."/>
            <person name="Wang C."/>
            <person name="Dai X."/>
            <person name="Yang H."/>
            <person name="Song W."/>
            <person name="Hou L."/>
            <person name="Xu J."/>
            <person name="Tong Z."/>
            <person name="Xu A."/>
            <person name="Yuan X."/>
            <person name="Wang W."/>
            <person name="Yang Q."/>
            <person name="Chen L."/>
            <person name="Sun Z."/>
            <person name="Wang K."/>
            <person name="Pan B."/>
            <person name="Chen J."/>
            <person name="Bao Y."/>
            <person name="Liu F."/>
            <person name="Qi X."/>
            <person name="Gang D.R."/>
            <person name="Wen J."/>
            <person name="Li J."/>
        </authorList>
    </citation>
    <scope>NUCLEOTIDE SEQUENCE</scope>
    <source>
        <strain evidence="4">Dzin_1.0</strain>
    </source>
</reference>